<protein>
    <recommendedName>
        <fullName evidence="2">Hypervirulence associated protein TUDOR domain-containing protein</fullName>
    </recommendedName>
</protein>
<accession>A0A1B1NFD7</accession>
<feature type="region of interest" description="Disordered" evidence="1">
    <location>
        <begin position="31"/>
        <end position="53"/>
    </location>
</feature>
<dbReference type="AlphaFoldDB" id="A0A1B1NFD7"/>
<dbReference type="Proteomes" id="UP000092482">
    <property type="component" value="Chromosome"/>
</dbReference>
<dbReference type="Pfam" id="PF11160">
    <property type="entry name" value="Hva1_TUDOR"/>
    <property type="match status" value="1"/>
</dbReference>
<feature type="domain" description="Hypervirulence associated protein TUDOR" evidence="2">
    <location>
        <begin position="8"/>
        <end position="69"/>
    </location>
</feature>
<dbReference type="KEGG" id="serj:SGUI_2717"/>
<dbReference type="EMBL" id="CP014989">
    <property type="protein sequence ID" value="ANS80113.1"/>
    <property type="molecule type" value="Genomic_DNA"/>
</dbReference>
<evidence type="ECO:0000313" key="3">
    <source>
        <dbReference type="EMBL" id="ANS80113.1"/>
    </source>
</evidence>
<keyword evidence="4" id="KW-1185">Reference proteome</keyword>
<organism evidence="3 4">
    <name type="scientific">Serinicoccus hydrothermalis</name>
    <dbReference type="NCBI Taxonomy" id="1758689"/>
    <lineage>
        <taxon>Bacteria</taxon>
        <taxon>Bacillati</taxon>
        <taxon>Actinomycetota</taxon>
        <taxon>Actinomycetes</taxon>
        <taxon>Micrococcales</taxon>
        <taxon>Ornithinimicrobiaceae</taxon>
        <taxon>Serinicoccus</taxon>
    </lineage>
</organism>
<evidence type="ECO:0000313" key="4">
    <source>
        <dbReference type="Proteomes" id="UP000092482"/>
    </source>
</evidence>
<reference evidence="3 4" key="1">
    <citation type="submission" date="2016-03" db="EMBL/GenBank/DDBJ databases">
        <title>Shallow-sea hydrothermal system.</title>
        <authorList>
            <person name="Tang K."/>
        </authorList>
    </citation>
    <scope>NUCLEOTIDE SEQUENCE [LARGE SCALE GENOMIC DNA]</scope>
    <source>
        <strain evidence="3 4">JLT9</strain>
    </source>
</reference>
<dbReference type="InterPro" id="IPR021331">
    <property type="entry name" value="Hva1_TUDOR"/>
</dbReference>
<sequence>MVMAIRKGTTVRWEWGDSHAEGKVTEVHHDKVSRTTKGSTITRDGSEDGPAYVIEQDDGTTVLKLRSEVERAG</sequence>
<evidence type="ECO:0000256" key="1">
    <source>
        <dbReference type="SAM" id="MobiDB-lite"/>
    </source>
</evidence>
<dbReference type="STRING" id="1758689.SGUI_2717"/>
<proteinExistence type="predicted"/>
<evidence type="ECO:0000259" key="2">
    <source>
        <dbReference type="Pfam" id="PF11160"/>
    </source>
</evidence>
<name>A0A1B1NFD7_9MICO</name>
<gene>
    <name evidence="3" type="ORF">SGUI_2717</name>
</gene>